<accession>A0AAQ0HCU9</accession>
<dbReference type="Gene3D" id="2.40.100.20">
    <property type="match status" value="1"/>
</dbReference>
<feature type="domain" description="Cyclophilin-like" evidence="1">
    <location>
        <begin position="33"/>
        <end position="137"/>
    </location>
</feature>
<protein>
    <recommendedName>
        <fullName evidence="1">Cyclophilin-like domain-containing protein</fullName>
    </recommendedName>
</protein>
<dbReference type="Proteomes" id="UP000256794">
    <property type="component" value="Unassembled WGS sequence"/>
</dbReference>
<dbReference type="Pfam" id="PF18050">
    <property type="entry name" value="Cyclophil_like2"/>
    <property type="match status" value="1"/>
</dbReference>
<name>A0AAQ0HCU9_PARVE</name>
<dbReference type="RefSeq" id="WP_166436151.1">
    <property type="nucleotide sequence ID" value="NZ_CP035284.1"/>
</dbReference>
<dbReference type="AlphaFoldDB" id="A0AAQ0HCU9"/>
<dbReference type="SUPFAM" id="SSF50891">
    <property type="entry name" value="Cyclophilin-like"/>
    <property type="match status" value="1"/>
</dbReference>
<keyword evidence="3" id="KW-1185">Reference proteome</keyword>
<gene>
    <name evidence="2" type="ORF">ATH84_106318</name>
</gene>
<reference evidence="2 3" key="1">
    <citation type="submission" date="2018-08" db="EMBL/GenBank/DDBJ databases">
        <title>Genomic Encyclopedia of Archaeal and Bacterial Type Strains, Phase II (KMG-II): from individual species to whole genera.</title>
        <authorList>
            <person name="Goeker M."/>
        </authorList>
    </citation>
    <scope>NUCLEOTIDE SEQUENCE [LARGE SCALE GENOMIC DNA]</scope>
    <source>
        <strain evidence="2 3">DSM 582</strain>
    </source>
</reference>
<proteinExistence type="predicted"/>
<dbReference type="EMBL" id="QUMX01000063">
    <property type="protein sequence ID" value="REG28354.1"/>
    <property type="molecule type" value="Genomic_DNA"/>
</dbReference>
<evidence type="ECO:0000259" key="1">
    <source>
        <dbReference type="Pfam" id="PF18050"/>
    </source>
</evidence>
<comment type="caution">
    <text evidence="2">The sequence shown here is derived from an EMBL/GenBank/DDBJ whole genome shotgun (WGS) entry which is preliminary data.</text>
</comment>
<dbReference type="InterPro" id="IPR029000">
    <property type="entry name" value="Cyclophilin-like_dom_sf"/>
</dbReference>
<dbReference type="InterPro" id="IPR041183">
    <property type="entry name" value="Cyclophilin-like"/>
</dbReference>
<organism evidence="2 3">
    <name type="scientific">Paracoccus versutus</name>
    <name type="common">Thiobacillus versutus</name>
    <dbReference type="NCBI Taxonomy" id="34007"/>
    <lineage>
        <taxon>Bacteria</taxon>
        <taxon>Pseudomonadati</taxon>
        <taxon>Pseudomonadota</taxon>
        <taxon>Alphaproteobacteria</taxon>
        <taxon>Rhodobacterales</taxon>
        <taxon>Paracoccaceae</taxon>
        <taxon>Paracoccus</taxon>
    </lineage>
</organism>
<evidence type="ECO:0000313" key="3">
    <source>
        <dbReference type="Proteomes" id="UP000256794"/>
    </source>
</evidence>
<evidence type="ECO:0000313" key="2">
    <source>
        <dbReference type="EMBL" id="REG28354.1"/>
    </source>
</evidence>
<sequence length="141" mass="15869">MTISRRNLLAAAAAGLALLRAEENTTMRIRFLFADQDFTATLEDTQPARELLAMLPLDLTITDYSTNEKIAYLPRKLARDGATRFGNEAPGDLCYYAPWGNLALFHSPYRWSRGLIRLGRLDGGHEPLLTRGEHPLRVEIL</sequence>